<feature type="transmembrane region" description="Helical" evidence="6">
    <location>
        <begin position="449"/>
        <end position="476"/>
    </location>
</feature>
<evidence type="ECO:0000256" key="5">
    <source>
        <dbReference type="RuleBase" id="RU003718"/>
    </source>
</evidence>
<dbReference type="Proteomes" id="UP000659654">
    <property type="component" value="Unassembled WGS sequence"/>
</dbReference>
<evidence type="ECO:0000313" key="10">
    <source>
        <dbReference type="WBParaSite" id="BXY_1154300.1"/>
    </source>
</evidence>
<dbReference type="PANTHER" id="PTHR48043">
    <property type="entry name" value="EG:EG0003.4 PROTEIN-RELATED"/>
    <property type="match status" value="1"/>
</dbReference>
<dbReference type="eggNOG" id="KOG1192">
    <property type="taxonomic scope" value="Eukaryota"/>
</dbReference>
<evidence type="ECO:0000313" key="8">
    <source>
        <dbReference type="Proteomes" id="UP000095284"/>
    </source>
</evidence>
<protein>
    <recommendedName>
        <fullName evidence="6">UDP-glucuronosyltransferase</fullName>
        <ecNumber evidence="6">2.4.1.17</ecNumber>
    </recommendedName>
</protein>
<accession>A0A1I7SET3</accession>
<comment type="subcellular location">
    <subcellularLocation>
        <location evidence="6">Membrane</location>
        <topology evidence="6">Single-pass membrane protein</topology>
    </subcellularLocation>
</comment>
<evidence type="ECO:0000313" key="9">
    <source>
        <dbReference type="Proteomes" id="UP000659654"/>
    </source>
</evidence>
<dbReference type="EMBL" id="CAJFCV020000004">
    <property type="protein sequence ID" value="CAG9118754.1"/>
    <property type="molecule type" value="Genomic_DNA"/>
</dbReference>
<dbReference type="Gene3D" id="3.40.50.2000">
    <property type="entry name" value="Glycogen Phosphorylase B"/>
    <property type="match status" value="1"/>
</dbReference>
<keyword evidence="9" id="KW-1185">Reference proteome</keyword>
<evidence type="ECO:0000256" key="1">
    <source>
        <dbReference type="ARBA" id="ARBA00009995"/>
    </source>
</evidence>
<dbReference type="GO" id="GO:0015020">
    <property type="term" value="F:glucuronosyltransferase activity"/>
    <property type="evidence" value="ECO:0007669"/>
    <property type="project" value="UniProtKB-EC"/>
</dbReference>
<keyword evidence="2 5" id="KW-0328">Glycosyltransferase</keyword>
<keyword evidence="6" id="KW-0812">Transmembrane</keyword>
<dbReference type="SUPFAM" id="SSF53756">
    <property type="entry name" value="UDP-Glycosyltransferase/glycogen phosphorylase"/>
    <property type="match status" value="1"/>
</dbReference>
<dbReference type="WBParaSite" id="BXY_1154300.1">
    <property type="protein sequence ID" value="BXY_1154300.1"/>
    <property type="gene ID" value="BXY_1154300"/>
</dbReference>
<comment type="similarity">
    <text evidence="1 5">Belongs to the UDP-glycosyltransferase family.</text>
</comment>
<reference evidence="7" key="2">
    <citation type="submission" date="2020-09" db="EMBL/GenBank/DDBJ databases">
        <authorList>
            <person name="Kikuchi T."/>
        </authorList>
    </citation>
    <scope>NUCLEOTIDE SEQUENCE</scope>
    <source>
        <strain evidence="7">Ka4C1</strain>
    </source>
</reference>
<evidence type="ECO:0000313" key="7">
    <source>
        <dbReference type="EMBL" id="CAD5228235.1"/>
    </source>
</evidence>
<dbReference type="EC" id="2.4.1.17" evidence="6"/>
<dbReference type="PROSITE" id="PS00375">
    <property type="entry name" value="UDPGT"/>
    <property type="match status" value="1"/>
</dbReference>
<dbReference type="OrthoDB" id="5835829at2759"/>
<dbReference type="InterPro" id="IPR050271">
    <property type="entry name" value="UDP-glycosyltransferase"/>
</dbReference>
<keyword evidence="3 5" id="KW-0808">Transferase</keyword>
<name>A0A1I7SET3_BURXY</name>
<keyword evidence="6" id="KW-1133">Transmembrane helix</keyword>
<dbReference type="Proteomes" id="UP000095284">
    <property type="component" value="Unplaced"/>
</dbReference>
<dbReference type="CDD" id="cd03784">
    <property type="entry name" value="GT1_Gtf-like"/>
    <property type="match status" value="1"/>
</dbReference>
<dbReference type="InterPro" id="IPR002213">
    <property type="entry name" value="UDP_glucos_trans"/>
</dbReference>
<evidence type="ECO:0000256" key="3">
    <source>
        <dbReference type="ARBA" id="ARBA00022679"/>
    </source>
</evidence>
<organism evidence="8 10">
    <name type="scientific">Bursaphelenchus xylophilus</name>
    <name type="common">Pinewood nematode worm</name>
    <name type="synonym">Aphelenchoides xylophilus</name>
    <dbReference type="NCBI Taxonomy" id="6326"/>
    <lineage>
        <taxon>Eukaryota</taxon>
        <taxon>Metazoa</taxon>
        <taxon>Ecdysozoa</taxon>
        <taxon>Nematoda</taxon>
        <taxon>Chromadorea</taxon>
        <taxon>Rhabditida</taxon>
        <taxon>Tylenchina</taxon>
        <taxon>Tylenchomorpha</taxon>
        <taxon>Aphelenchoidea</taxon>
        <taxon>Aphelenchoididae</taxon>
        <taxon>Bursaphelenchus</taxon>
    </lineage>
</organism>
<evidence type="ECO:0000256" key="4">
    <source>
        <dbReference type="ARBA" id="ARBA00047475"/>
    </source>
</evidence>
<dbReference type="Proteomes" id="UP000582659">
    <property type="component" value="Unassembled WGS sequence"/>
</dbReference>
<keyword evidence="6" id="KW-0472">Membrane</keyword>
<dbReference type="PANTHER" id="PTHR48043:SF145">
    <property type="entry name" value="FI06409P-RELATED"/>
    <property type="match status" value="1"/>
</dbReference>
<dbReference type="FunFam" id="3.40.50.2000:FF:000021">
    <property type="entry name" value="UDP-glucuronosyltransferase"/>
    <property type="match status" value="1"/>
</dbReference>
<evidence type="ECO:0000256" key="6">
    <source>
        <dbReference type="RuleBase" id="RU362059"/>
    </source>
</evidence>
<proteinExistence type="inferred from homology"/>
<dbReference type="EMBL" id="CAJFDI010000004">
    <property type="protein sequence ID" value="CAD5228235.1"/>
    <property type="molecule type" value="Genomic_DNA"/>
</dbReference>
<comment type="catalytic activity">
    <reaction evidence="4 6">
        <text>glucuronate acceptor + UDP-alpha-D-glucuronate = acceptor beta-D-glucuronoside + UDP + H(+)</text>
        <dbReference type="Rhea" id="RHEA:21032"/>
        <dbReference type="ChEBI" id="CHEBI:15378"/>
        <dbReference type="ChEBI" id="CHEBI:58052"/>
        <dbReference type="ChEBI" id="CHEBI:58223"/>
        <dbReference type="ChEBI" id="CHEBI:132367"/>
        <dbReference type="ChEBI" id="CHEBI:132368"/>
        <dbReference type="EC" id="2.4.1.17"/>
    </reaction>
</comment>
<gene>
    <name evidence="7" type="ORF">BXYJ_LOCUS10343</name>
</gene>
<dbReference type="InterPro" id="IPR035595">
    <property type="entry name" value="UDP_glycos_trans_CS"/>
</dbReference>
<evidence type="ECO:0000256" key="2">
    <source>
        <dbReference type="ARBA" id="ARBA00022676"/>
    </source>
</evidence>
<dbReference type="GO" id="GO:0016020">
    <property type="term" value="C:membrane"/>
    <property type="evidence" value="ECO:0007669"/>
    <property type="project" value="UniProtKB-SubCell"/>
</dbReference>
<sequence>MARIAETMQERGHQVDFVYAPINTLVNYKFKNLNVTTLIFPNIHETTKLLTETSMYGDVFQGYHNVLGKDTVKTVGGLLRIYCYELINHPQMQIIARQRYDGLFTEALDACAMGVGHLNNIRPTFVLSPLPMYEAPSYSLGIPYNPNVLPVMNMAPPSGIHMNFMERIRNLYYYYDSAITSRTKLADYLFELVADKNLPPPEDLVRNAALFIQNTNEFVDLPKVLSSKQVLVGGIGNGKVKKLESPIQDIIDLSQEGIVYFSFGSLADNTKMPQNVRKAFVDAFAEFPEYQFIWKFDDILMYNVSNVHTFSWVDQVSILNHPKTKAFITHCGLNSLNEAAFAGVPMLSIPLFGDQTFNTAVVKHIGVGVALSKLGLTKESIVEALREVLYDKKIHEKSTNLKKILHSVTSPKDRLIQAVEMATEFPEVYENLKLPTAGLSLITYFSIDLIIYSVLITLTSILTIYFSYQIVFYQLFSKFFVNKVKMN</sequence>
<dbReference type="AlphaFoldDB" id="A0A1I7SET3"/>
<reference evidence="10" key="1">
    <citation type="submission" date="2016-11" db="UniProtKB">
        <authorList>
            <consortium name="WormBaseParasite"/>
        </authorList>
    </citation>
    <scope>IDENTIFICATION</scope>
</reference>
<dbReference type="SMR" id="A0A1I7SET3"/>
<dbReference type="Pfam" id="PF00201">
    <property type="entry name" value="UDPGT"/>
    <property type="match status" value="1"/>
</dbReference>